<evidence type="ECO:0000256" key="6">
    <source>
        <dbReference type="ARBA" id="ARBA00022692"/>
    </source>
</evidence>
<evidence type="ECO:0000256" key="3">
    <source>
        <dbReference type="ARBA" id="ARBA00008661"/>
    </source>
</evidence>
<dbReference type="GO" id="GO:0016758">
    <property type="term" value="F:hexosyltransferase activity"/>
    <property type="evidence" value="ECO:0007669"/>
    <property type="project" value="InterPro"/>
</dbReference>
<keyword evidence="10" id="KW-0472">Membrane</keyword>
<dbReference type="InterPro" id="IPR002659">
    <property type="entry name" value="Glyco_trans_31"/>
</dbReference>
<organism evidence="13 14">
    <name type="scientific">Pycnococcus provasolii</name>
    <dbReference type="NCBI Taxonomy" id="41880"/>
    <lineage>
        <taxon>Eukaryota</taxon>
        <taxon>Viridiplantae</taxon>
        <taxon>Chlorophyta</taxon>
        <taxon>Pseudoscourfieldiophyceae</taxon>
        <taxon>Pseudoscourfieldiales</taxon>
        <taxon>Pycnococcaceae</taxon>
        <taxon>Pycnococcus</taxon>
    </lineage>
</organism>
<dbReference type="EMBL" id="BNJQ01000012">
    <property type="protein sequence ID" value="GHP06243.1"/>
    <property type="molecule type" value="Genomic_DNA"/>
</dbReference>
<evidence type="ECO:0000313" key="14">
    <source>
        <dbReference type="Proteomes" id="UP000660262"/>
    </source>
</evidence>
<protein>
    <submittedName>
        <fullName evidence="13">UDP-Gal betaGal beta 1,3-galactosyltransferase, polypeptide 6</fullName>
    </submittedName>
</protein>
<evidence type="ECO:0000256" key="8">
    <source>
        <dbReference type="ARBA" id="ARBA00022989"/>
    </source>
</evidence>
<reference evidence="13" key="1">
    <citation type="submission" date="2020-10" db="EMBL/GenBank/DDBJ databases">
        <title>Unveiling of a novel bifunctional photoreceptor, Dualchrome1, isolated from a cosmopolitan green alga.</title>
        <authorList>
            <person name="Suzuki S."/>
            <person name="Kawachi M."/>
        </authorList>
    </citation>
    <scope>NUCLEOTIDE SEQUENCE</scope>
    <source>
        <strain evidence="13">NIES 2893</strain>
    </source>
</reference>
<dbReference type="AlphaFoldDB" id="A0A830HI45"/>
<dbReference type="GO" id="GO:0000139">
    <property type="term" value="C:Golgi membrane"/>
    <property type="evidence" value="ECO:0007669"/>
    <property type="project" value="UniProtKB-SubCell"/>
</dbReference>
<comment type="subcellular location">
    <subcellularLocation>
        <location evidence="1">Golgi apparatus membrane</location>
        <topology evidence="1">Single-pass type II membrane protein</topology>
    </subcellularLocation>
</comment>
<evidence type="ECO:0000256" key="12">
    <source>
        <dbReference type="SAM" id="SignalP"/>
    </source>
</evidence>
<dbReference type="PANTHER" id="PTHR11214:SF3">
    <property type="entry name" value="BETA-1,3-GALACTOSYLTRANSFERASE 6"/>
    <property type="match status" value="1"/>
</dbReference>
<comment type="similarity">
    <text evidence="3">Belongs to the glycosyltransferase 31 family.</text>
</comment>
<evidence type="ECO:0000256" key="7">
    <source>
        <dbReference type="ARBA" id="ARBA00022968"/>
    </source>
</evidence>
<dbReference type="Gene3D" id="3.90.550.50">
    <property type="match status" value="1"/>
</dbReference>
<evidence type="ECO:0000256" key="9">
    <source>
        <dbReference type="ARBA" id="ARBA00023034"/>
    </source>
</evidence>
<sequence length="601" mass="67242">MAPPSPPPTTITAVRFLLASLTTLSALYSMTYAPHGFPMNDKSMQRLGRRSAAMLVREELIGGVGSITDASFDASVAATYYYGGGGDGGSSSRRRRRRRRRAHQHAYAAEEPEEDRDDDLDEYDDDDSTMIRRISGGDELTTTKRPIVVVRVGDDLRNVEQLIMLRSNNTKQQHQQQKLAIAISTAPQLASRRRAVRESWARDAARLGVPLRFFVAIPDAWRLRTSNFAPRDPHEDAPSPGMRSALAAEMREHDDVVLCDNGNDADDDVVESSYRALTALTLCAMQYYVLNHQHKPTAILKTDDDAYVNVASLLRDLRASNRQMPWILGDPVRNAKVIQGKPRHPWNNDVYAATTGLQHYPLYFQGAGYVASFDTAASVTLTNHHQRILGSAAAGEGGGGSLIRYSVEDVSFAAWTLPLRIQRCVDPGVFSNAGEEAQRDWWFLHVPVDSFLQEGGSKSLPLLVRWLYVRSVIRAMWVEARRHVATLLAPAAGDRLQRAANAQMWRQMSLDEFCEDRFHVLHHVDVGDVHVRRTVACPHFTAWDGGMERRWRDYARRRCWLLGESSSGDDERRRSARLLHLPPPPLEAMEEGGAAVVCSHS</sequence>
<dbReference type="UniPathway" id="UPA00378"/>
<evidence type="ECO:0000256" key="2">
    <source>
        <dbReference type="ARBA" id="ARBA00004922"/>
    </source>
</evidence>
<keyword evidence="8" id="KW-1133">Transmembrane helix</keyword>
<evidence type="ECO:0000256" key="4">
    <source>
        <dbReference type="ARBA" id="ARBA00022676"/>
    </source>
</evidence>
<keyword evidence="6" id="KW-0812">Transmembrane</keyword>
<comment type="pathway">
    <text evidence="2">Protein modification; protein glycosylation.</text>
</comment>
<feature type="signal peptide" evidence="12">
    <location>
        <begin position="1"/>
        <end position="26"/>
    </location>
</feature>
<feature type="compositionally biased region" description="Acidic residues" evidence="11">
    <location>
        <begin position="110"/>
        <end position="128"/>
    </location>
</feature>
<dbReference type="Proteomes" id="UP000660262">
    <property type="component" value="Unassembled WGS sequence"/>
</dbReference>
<keyword evidence="14" id="KW-1185">Reference proteome</keyword>
<accession>A0A830HI45</accession>
<dbReference type="Pfam" id="PF01762">
    <property type="entry name" value="Galactosyl_T"/>
    <property type="match status" value="1"/>
</dbReference>
<evidence type="ECO:0000256" key="10">
    <source>
        <dbReference type="ARBA" id="ARBA00023136"/>
    </source>
</evidence>
<gene>
    <name evidence="13" type="ORF">PPROV_000499000</name>
</gene>
<evidence type="ECO:0000256" key="1">
    <source>
        <dbReference type="ARBA" id="ARBA00004323"/>
    </source>
</evidence>
<proteinExistence type="inferred from homology"/>
<keyword evidence="7" id="KW-0735">Signal-anchor</keyword>
<evidence type="ECO:0000313" key="13">
    <source>
        <dbReference type="EMBL" id="GHP06243.1"/>
    </source>
</evidence>
<keyword evidence="4 13" id="KW-0328">Glycosyltransferase</keyword>
<feature type="chain" id="PRO_5032819731" evidence="12">
    <location>
        <begin position="27"/>
        <end position="601"/>
    </location>
</feature>
<keyword evidence="12" id="KW-0732">Signal</keyword>
<feature type="compositionally biased region" description="Basic residues" evidence="11">
    <location>
        <begin position="92"/>
        <end position="104"/>
    </location>
</feature>
<comment type="caution">
    <text evidence="13">The sequence shown here is derived from an EMBL/GenBank/DDBJ whole genome shotgun (WGS) entry which is preliminary data.</text>
</comment>
<keyword evidence="9" id="KW-0333">Golgi apparatus</keyword>
<keyword evidence="5 13" id="KW-0808">Transferase</keyword>
<evidence type="ECO:0000256" key="5">
    <source>
        <dbReference type="ARBA" id="ARBA00022679"/>
    </source>
</evidence>
<name>A0A830HI45_9CHLO</name>
<feature type="region of interest" description="Disordered" evidence="11">
    <location>
        <begin position="83"/>
        <end position="131"/>
    </location>
</feature>
<evidence type="ECO:0000256" key="11">
    <source>
        <dbReference type="SAM" id="MobiDB-lite"/>
    </source>
</evidence>
<dbReference type="OrthoDB" id="2139606at2759"/>
<dbReference type="PANTHER" id="PTHR11214">
    <property type="entry name" value="BETA-1,3-N-ACETYLGLUCOSAMINYLTRANSFERASE"/>
    <property type="match status" value="1"/>
</dbReference>